<dbReference type="InterPro" id="IPR050641">
    <property type="entry name" value="RIFMO-like"/>
</dbReference>
<comment type="similarity">
    <text evidence="2">Belongs to the PheA/TfdB FAD monooxygenase family.</text>
</comment>
<dbReference type="InterPro" id="IPR012941">
    <property type="entry name" value="Phe_hydrox_C_dim_dom"/>
</dbReference>
<protein>
    <submittedName>
        <fullName evidence="7">3-(3-hydroxyphenyl)propionate hydroxylase</fullName>
    </submittedName>
</protein>
<feature type="domain" description="FAD-binding" evidence="5">
    <location>
        <begin position="6"/>
        <end position="348"/>
    </location>
</feature>
<dbReference type="PANTHER" id="PTHR43004:SF19">
    <property type="entry name" value="BINDING MONOOXYGENASE, PUTATIVE (JCVI)-RELATED"/>
    <property type="match status" value="1"/>
</dbReference>
<evidence type="ECO:0000313" key="8">
    <source>
        <dbReference type="Proteomes" id="UP000287352"/>
    </source>
</evidence>
<dbReference type="Gene3D" id="3.40.30.120">
    <property type="match status" value="1"/>
</dbReference>
<reference evidence="8" key="1">
    <citation type="submission" date="2018-12" db="EMBL/GenBank/DDBJ databases">
        <title>Tengunoibacter tsumagoiensis gen. nov., sp. nov., Dictyobacter kobayashii sp. nov., D. alpinus sp. nov., and D. joshuensis sp. nov. and description of Dictyobacteraceae fam. nov. within the order Ktedonobacterales isolated from Tengu-no-mugimeshi.</title>
        <authorList>
            <person name="Wang C.M."/>
            <person name="Zheng Y."/>
            <person name="Sakai Y."/>
            <person name="Toyoda A."/>
            <person name="Minakuchi Y."/>
            <person name="Abe K."/>
            <person name="Yokota A."/>
            <person name="Yabe S."/>
        </authorList>
    </citation>
    <scope>NUCLEOTIDE SEQUENCE [LARGE SCALE GENOMIC DNA]</scope>
    <source>
        <strain evidence="8">Uno3</strain>
    </source>
</reference>
<dbReference type="InterPro" id="IPR036249">
    <property type="entry name" value="Thioredoxin-like_sf"/>
</dbReference>
<evidence type="ECO:0000256" key="2">
    <source>
        <dbReference type="ARBA" id="ARBA00007801"/>
    </source>
</evidence>
<dbReference type="Pfam" id="PF07976">
    <property type="entry name" value="Phe_hydrox_dim"/>
    <property type="match status" value="1"/>
</dbReference>
<evidence type="ECO:0000256" key="3">
    <source>
        <dbReference type="ARBA" id="ARBA00022630"/>
    </source>
</evidence>
<name>A0A402A8E9_9CHLR</name>
<organism evidence="7 8">
    <name type="scientific">Tengunoibacter tsumagoiensis</name>
    <dbReference type="NCBI Taxonomy" id="2014871"/>
    <lineage>
        <taxon>Bacteria</taxon>
        <taxon>Bacillati</taxon>
        <taxon>Chloroflexota</taxon>
        <taxon>Ktedonobacteria</taxon>
        <taxon>Ktedonobacterales</taxon>
        <taxon>Dictyobacteraceae</taxon>
        <taxon>Tengunoibacter</taxon>
    </lineage>
</organism>
<dbReference type="Proteomes" id="UP000287352">
    <property type="component" value="Unassembled WGS sequence"/>
</dbReference>
<comment type="cofactor">
    <cofactor evidence="1">
        <name>FAD</name>
        <dbReference type="ChEBI" id="CHEBI:57692"/>
    </cofactor>
</comment>
<dbReference type="InterPro" id="IPR002938">
    <property type="entry name" value="FAD-bd"/>
</dbReference>
<evidence type="ECO:0000259" key="6">
    <source>
        <dbReference type="Pfam" id="PF07976"/>
    </source>
</evidence>
<dbReference type="Gene3D" id="3.50.50.60">
    <property type="entry name" value="FAD/NAD(P)-binding domain"/>
    <property type="match status" value="1"/>
</dbReference>
<dbReference type="GO" id="GO:0071949">
    <property type="term" value="F:FAD binding"/>
    <property type="evidence" value="ECO:0007669"/>
    <property type="project" value="InterPro"/>
</dbReference>
<proteinExistence type="inferred from homology"/>
<dbReference type="AlphaFoldDB" id="A0A402A8E9"/>
<accession>A0A402A8E9</accession>
<keyword evidence="3" id="KW-0285">Flavoprotein</keyword>
<keyword evidence="8" id="KW-1185">Reference proteome</keyword>
<dbReference type="GO" id="GO:0016709">
    <property type="term" value="F:oxidoreductase activity, acting on paired donors, with incorporation or reduction of molecular oxygen, NAD(P)H as one donor, and incorporation of one atom of oxygen"/>
    <property type="evidence" value="ECO:0007669"/>
    <property type="project" value="UniProtKB-ARBA"/>
</dbReference>
<dbReference type="SUPFAM" id="SSF51905">
    <property type="entry name" value="FAD/NAD(P)-binding domain"/>
    <property type="match status" value="1"/>
</dbReference>
<dbReference type="EMBL" id="BIFR01000002">
    <property type="protein sequence ID" value="GCE15286.1"/>
    <property type="molecule type" value="Genomic_DNA"/>
</dbReference>
<evidence type="ECO:0000259" key="5">
    <source>
        <dbReference type="Pfam" id="PF01494"/>
    </source>
</evidence>
<dbReference type="PANTHER" id="PTHR43004">
    <property type="entry name" value="TRK SYSTEM POTASSIUM UPTAKE PROTEIN"/>
    <property type="match status" value="1"/>
</dbReference>
<dbReference type="Pfam" id="PF01494">
    <property type="entry name" value="FAD_binding_3"/>
    <property type="match status" value="1"/>
</dbReference>
<evidence type="ECO:0000313" key="7">
    <source>
        <dbReference type="EMBL" id="GCE15286.1"/>
    </source>
</evidence>
<feature type="domain" description="Phenol hydroxylase-like C-terminal dimerisation" evidence="6">
    <location>
        <begin position="470"/>
        <end position="519"/>
    </location>
</feature>
<dbReference type="Gene3D" id="3.30.70.2450">
    <property type="match status" value="1"/>
</dbReference>
<keyword evidence="4" id="KW-0274">FAD</keyword>
<evidence type="ECO:0000256" key="4">
    <source>
        <dbReference type="ARBA" id="ARBA00022827"/>
    </source>
</evidence>
<dbReference type="InterPro" id="IPR036188">
    <property type="entry name" value="FAD/NAD-bd_sf"/>
</dbReference>
<dbReference type="RefSeq" id="WP_161975760.1">
    <property type="nucleotide sequence ID" value="NZ_BIFR01000002.1"/>
</dbReference>
<evidence type="ECO:0000256" key="1">
    <source>
        <dbReference type="ARBA" id="ARBA00001974"/>
    </source>
</evidence>
<sequence>MSSVFQTDVLVVGSGPVGLTLALDLARRNVSCRLIEQSSVYPIGTRGRGISVRTQEVFEDLGVLAPLSAYVEPLVPLRTYDQQNNLIQEINLTHIRALVSPPYQAIFMVSQHHTEAVLRERLASYGVSVELNSTLVGVTQYPDYVVASVQGANGVTEIQARYLVGCDGGRSTVRKLAGISFLGETWDEEHHILANVSASGLDATAWCTWGNPVQGGLTLNWMSQSNTWFFIAQVVPSADGSMPPATLETLQRLFDERVGLPGVRFSDPTWISVWRPNIRMVDRYRNGRVLLAGDAAHVHSAAGGQGLNTGVQDAYNLGWKLDYVLQGASETLLDTYQVERLPIALGVLATTSTRHRAFAQDFGQAIVNLTSGQESFADPSQLSLSYRGSPLARDDGDPLGIRAGDRAPDASLIQAENGEQIRLFDLFQGTHFTLLLFSGQPVPQVRGVSHNDLRIYVIARPENSMDRSASVFIDSAGQAYSAYGIKGDAQILIRPDGYIGFTAGNLNLEEVSSYFKDIALLSLLNIPFSNEQRA</sequence>
<dbReference type="NCBIfam" id="NF004832">
    <property type="entry name" value="PRK06184.1"/>
    <property type="match status" value="1"/>
</dbReference>
<gene>
    <name evidence="7" type="primary">mhpA_2</name>
    <name evidence="7" type="ORF">KTT_51450</name>
</gene>
<dbReference type="SUPFAM" id="SSF52833">
    <property type="entry name" value="Thioredoxin-like"/>
    <property type="match status" value="1"/>
</dbReference>
<dbReference type="PRINTS" id="PR00420">
    <property type="entry name" value="RNGMNOXGNASE"/>
</dbReference>
<comment type="caution">
    <text evidence="7">The sequence shown here is derived from an EMBL/GenBank/DDBJ whole genome shotgun (WGS) entry which is preliminary data.</text>
</comment>